<feature type="binding site" evidence="8">
    <location>
        <begin position="68"/>
        <end position="69"/>
    </location>
    <ligand>
        <name>NAD(+)</name>
        <dbReference type="ChEBI" id="CHEBI:57540"/>
    </ligand>
</feature>
<sequence length="289" mass="31813">MKTIGLVVNLGKQKVAPLVEQIIDWLTVRRCRVVMALDTATALGRPELGLPREQLVEEAEIVLVLGGDGTLLRCARETAPRGTPLLGINFGHLGFLTEIDVPELWSGLEKLLAGRYTVEERMMLEARVIREGLTLERVIGLNDAVITKGAFARLIFLETYVNDDFVTTYPADGLIVATPTGSTAYSLSAGGPLVTPELDLMVVTPICPHSLWARPLVINAASRVRVVVRSKQGEVMLTVDGQQGCKLEFNDTVLIQQAGHRARLIRLKNRSFFYLLRQKLSEGERLNGC</sequence>
<evidence type="ECO:0000313" key="9">
    <source>
        <dbReference type="EMBL" id="SHJ30008.1"/>
    </source>
</evidence>
<evidence type="ECO:0000256" key="7">
    <source>
        <dbReference type="ARBA" id="ARBA00047925"/>
    </source>
</evidence>
<comment type="catalytic activity">
    <reaction evidence="7 8">
        <text>NAD(+) + ATP = ADP + NADP(+) + H(+)</text>
        <dbReference type="Rhea" id="RHEA:18629"/>
        <dbReference type="ChEBI" id="CHEBI:15378"/>
        <dbReference type="ChEBI" id="CHEBI:30616"/>
        <dbReference type="ChEBI" id="CHEBI:57540"/>
        <dbReference type="ChEBI" id="CHEBI:58349"/>
        <dbReference type="ChEBI" id="CHEBI:456216"/>
        <dbReference type="EC" id="2.7.1.23"/>
    </reaction>
</comment>
<dbReference type="EMBL" id="FQZM01000027">
    <property type="protein sequence ID" value="SHJ30008.1"/>
    <property type="molecule type" value="Genomic_DNA"/>
</dbReference>
<dbReference type="GO" id="GO:0019674">
    <property type="term" value="P:NAD+ metabolic process"/>
    <property type="evidence" value="ECO:0007669"/>
    <property type="project" value="InterPro"/>
</dbReference>
<dbReference type="OrthoDB" id="9774737at2"/>
<keyword evidence="1 8" id="KW-0808">Transferase</keyword>
<feature type="binding site" evidence="8">
    <location>
        <position position="73"/>
    </location>
    <ligand>
        <name>NAD(+)</name>
        <dbReference type="ChEBI" id="CHEBI:57540"/>
    </ligand>
</feature>
<dbReference type="AlphaFoldDB" id="A0A1M6I6C7"/>
<feature type="binding site" evidence="8">
    <location>
        <position position="153"/>
    </location>
    <ligand>
        <name>NAD(+)</name>
        <dbReference type="ChEBI" id="CHEBI:57540"/>
    </ligand>
</feature>
<dbReference type="HAMAP" id="MF_00361">
    <property type="entry name" value="NAD_kinase"/>
    <property type="match status" value="1"/>
</dbReference>
<evidence type="ECO:0000256" key="2">
    <source>
        <dbReference type="ARBA" id="ARBA00022741"/>
    </source>
</evidence>
<dbReference type="SUPFAM" id="SSF111331">
    <property type="entry name" value="NAD kinase/diacylglycerol kinase-like"/>
    <property type="match status" value="1"/>
</dbReference>
<evidence type="ECO:0000256" key="5">
    <source>
        <dbReference type="ARBA" id="ARBA00022857"/>
    </source>
</evidence>
<dbReference type="InterPro" id="IPR002504">
    <property type="entry name" value="NADK"/>
</dbReference>
<feature type="binding site" evidence="8">
    <location>
        <begin position="142"/>
        <end position="143"/>
    </location>
    <ligand>
        <name>NAD(+)</name>
        <dbReference type="ChEBI" id="CHEBI:57540"/>
    </ligand>
</feature>
<dbReference type="Gene3D" id="2.60.200.30">
    <property type="entry name" value="Probable inorganic polyphosphate/atp-NAD kinase, domain 2"/>
    <property type="match status" value="1"/>
</dbReference>
<evidence type="ECO:0000256" key="4">
    <source>
        <dbReference type="ARBA" id="ARBA00022840"/>
    </source>
</evidence>
<dbReference type="GO" id="GO:0006741">
    <property type="term" value="P:NADP+ biosynthetic process"/>
    <property type="evidence" value="ECO:0007669"/>
    <property type="project" value="UniProtKB-UniRule"/>
</dbReference>
<evidence type="ECO:0000256" key="3">
    <source>
        <dbReference type="ARBA" id="ARBA00022777"/>
    </source>
</evidence>
<feature type="binding site" evidence="8">
    <location>
        <position position="242"/>
    </location>
    <ligand>
        <name>NAD(+)</name>
        <dbReference type="ChEBI" id="CHEBI:57540"/>
    </ligand>
</feature>
<dbReference type="GO" id="GO:0051287">
    <property type="term" value="F:NAD binding"/>
    <property type="evidence" value="ECO:0007669"/>
    <property type="project" value="UniProtKB-ARBA"/>
</dbReference>
<keyword evidence="10" id="KW-1185">Reference proteome</keyword>
<reference evidence="10" key="1">
    <citation type="submission" date="2016-11" db="EMBL/GenBank/DDBJ databases">
        <authorList>
            <person name="Varghese N."/>
            <person name="Submissions S."/>
        </authorList>
    </citation>
    <scope>NUCLEOTIDE SEQUENCE [LARGE SCALE GENOMIC DNA]</scope>
    <source>
        <strain evidence="10">DSM 16057</strain>
    </source>
</reference>
<organism evidence="9 10">
    <name type="scientific">Desulfofundulus thermosubterraneus DSM 16057</name>
    <dbReference type="NCBI Taxonomy" id="1121432"/>
    <lineage>
        <taxon>Bacteria</taxon>
        <taxon>Bacillati</taxon>
        <taxon>Bacillota</taxon>
        <taxon>Clostridia</taxon>
        <taxon>Eubacteriales</taxon>
        <taxon>Peptococcaceae</taxon>
        <taxon>Desulfofundulus</taxon>
    </lineage>
</organism>
<comment type="similarity">
    <text evidence="8">Belongs to the NAD kinase family.</text>
</comment>
<evidence type="ECO:0000313" key="10">
    <source>
        <dbReference type="Proteomes" id="UP000184529"/>
    </source>
</evidence>
<feature type="binding site" evidence="8">
    <location>
        <begin position="183"/>
        <end position="188"/>
    </location>
    <ligand>
        <name>NAD(+)</name>
        <dbReference type="ChEBI" id="CHEBI:57540"/>
    </ligand>
</feature>
<dbReference type="GO" id="GO:0003951">
    <property type="term" value="F:NAD+ kinase activity"/>
    <property type="evidence" value="ECO:0007669"/>
    <property type="project" value="UniProtKB-UniRule"/>
</dbReference>
<dbReference type="PANTHER" id="PTHR20275">
    <property type="entry name" value="NAD KINASE"/>
    <property type="match status" value="1"/>
</dbReference>
<gene>
    <name evidence="8" type="primary">nadK</name>
    <name evidence="9" type="ORF">SAMN02745219_02218</name>
</gene>
<dbReference type="Proteomes" id="UP000184529">
    <property type="component" value="Unassembled WGS sequence"/>
</dbReference>
<name>A0A1M6I6C7_9FIRM</name>
<dbReference type="PANTHER" id="PTHR20275:SF0">
    <property type="entry name" value="NAD KINASE"/>
    <property type="match status" value="1"/>
</dbReference>
<keyword evidence="2 8" id="KW-0547">Nucleotide-binding</keyword>
<dbReference type="FunFam" id="2.60.200.30:FF:000009">
    <property type="entry name" value="Poly(P)/ATP NAD kinase"/>
    <property type="match status" value="1"/>
</dbReference>
<dbReference type="EC" id="2.7.1.23" evidence="8"/>
<proteinExistence type="inferred from homology"/>
<evidence type="ECO:0000256" key="6">
    <source>
        <dbReference type="ARBA" id="ARBA00023027"/>
    </source>
</evidence>
<dbReference type="GO" id="GO:0005737">
    <property type="term" value="C:cytoplasm"/>
    <property type="evidence" value="ECO:0007669"/>
    <property type="project" value="UniProtKB-SubCell"/>
</dbReference>
<evidence type="ECO:0000256" key="8">
    <source>
        <dbReference type="HAMAP-Rule" id="MF_00361"/>
    </source>
</evidence>
<dbReference type="GO" id="GO:0046872">
    <property type="term" value="F:metal ion binding"/>
    <property type="evidence" value="ECO:0007669"/>
    <property type="project" value="UniProtKB-UniRule"/>
</dbReference>
<dbReference type="STRING" id="1121432.SAMN02745219_02218"/>
<feature type="active site" description="Proton acceptor" evidence="8">
    <location>
        <position position="68"/>
    </location>
</feature>
<dbReference type="InterPro" id="IPR016064">
    <property type="entry name" value="NAD/diacylglycerol_kinase_sf"/>
</dbReference>
<dbReference type="InterPro" id="IPR017438">
    <property type="entry name" value="ATP-NAD_kinase_N"/>
</dbReference>
<comment type="function">
    <text evidence="8">Involved in the regulation of the intracellular balance of NAD and NADP, and is a key enzyme in the biosynthesis of NADP. Catalyzes specifically the phosphorylation on 2'-hydroxyl of the adenosine moiety of NAD to yield NADP.</text>
</comment>
<dbReference type="RefSeq" id="WP_072869636.1">
    <property type="nucleotide sequence ID" value="NZ_FQZM01000027.1"/>
</dbReference>
<accession>A0A1M6I6C7</accession>
<dbReference type="InterPro" id="IPR017437">
    <property type="entry name" value="ATP-NAD_kinase_PpnK-typ_C"/>
</dbReference>
<keyword evidence="5 8" id="KW-0521">NADP</keyword>
<comment type="caution">
    <text evidence="8">Lacks conserved residue(s) required for the propagation of feature annotation.</text>
</comment>
<protein>
    <recommendedName>
        <fullName evidence="8">NAD kinase</fullName>
        <ecNumber evidence="8">2.7.1.23</ecNumber>
    </recommendedName>
    <alternativeName>
        <fullName evidence="8">ATP-dependent NAD kinase</fullName>
    </alternativeName>
</protein>
<dbReference type="Gene3D" id="3.40.50.10330">
    <property type="entry name" value="Probable inorganic polyphosphate/atp-NAD kinase, domain 1"/>
    <property type="match status" value="1"/>
</dbReference>
<dbReference type="GO" id="GO:0005524">
    <property type="term" value="F:ATP binding"/>
    <property type="evidence" value="ECO:0007669"/>
    <property type="project" value="UniProtKB-KW"/>
</dbReference>
<keyword evidence="8" id="KW-0963">Cytoplasm</keyword>
<keyword evidence="3 8" id="KW-0418">Kinase</keyword>
<feature type="binding site" evidence="8">
    <location>
        <position position="172"/>
    </location>
    <ligand>
        <name>NAD(+)</name>
        <dbReference type="ChEBI" id="CHEBI:57540"/>
    </ligand>
</feature>
<dbReference type="Pfam" id="PF01513">
    <property type="entry name" value="NAD_kinase"/>
    <property type="match status" value="1"/>
</dbReference>
<evidence type="ECO:0000256" key="1">
    <source>
        <dbReference type="ARBA" id="ARBA00022679"/>
    </source>
</evidence>
<comment type="cofactor">
    <cofactor evidence="8">
        <name>a divalent metal cation</name>
        <dbReference type="ChEBI" id="CHEBI:60240"/>
    </cofactor>
</comment>
<keyword evidence="4 8" id="KW-0067">ATP-binding</keyword>
<comment type="subcellular location">
    <subcellularLocation>
        <location evidence="8">Cytoplasm</location>
    </subcellularLocation>
</comment>
<dbReference type="Pfam" id="PF20143">
    <property type="entry name" value="NAD_kinase_C"/>
    <property type="match status" value="1"/>
</dbReference>
<keyword evidence="6 8" id="KW-0520">NAD</keyword>